<evidence type="ECO:0000256" key="4">
    <source>
        <dbReference type="ARBA" id="ARBA00022989"/>
    </source>
</evidence>
<evidence type="ECO:0000256" key="1">
    <source>
        <dbReference type="ARBA" id="ARBA00004651"/>
    </source>
</evidence>
<comment type="caution">
    <text evidence="10">The sequence shown here is derived from an EMBL/GenBank/DDBJ whole genome shotgun (WGS) entry which is preliminary data.</text>
</comment>
<accession>A0A3M9M769</accession>
<sequence length="858" mass="88387">MASTMRKVSLRNLAAHKVRLALTVLAVLLGTSFVAGSLVFTGTMSSAFNGIFDKVAVGVDAQITPRNNGSGGFAGRSQTLGIPDSVISQLQQDRQQLHIAKIEPAYTGAVAIAKKDGSALQSGGAPSVGVAWTPPEQAINPHAERIVSGHAPQGPTQVALNDSAAKKAHLSVGDTTKLVVANGTGKPMQVTIVGISKSVADTTGYVQVSFQKATAERLFSDGSHASSVSISAQPGTSSDQLVAQLKAKFPQYKIETGAQVRKDAKAAINGFLQVFNYILLAFAGIGLVVGTFLIYNTFSMIVAQRVRELALLRSIGASKRQISRSVLLEALVIGLVGGLVGLGVGIGIAAGLKALLSASGSGLPSSSLVIGPTPVIACLVVGVVVTTISAWFPARRASKVSPVEAMREGQTDGQSSILVRTIIGLVFAVFGIVLIAGAAASKGGGGPAGLVGLGGVLLVIAIVLAGPAISRPVIRLVGFLARPFGKIGQLARTNAVRNPRRTAATAFSLTLGLMLVAVIGTMGSSLKGSIEQAVKSDITGDLIVSPQNTAALPTGVGQDVRSVQGVGTVVQMLNMLDATGNGKSVNGAVGVSGDLASVFKYTMIQGSSTIHPEGMLISDKMAKDDGWKVGQTIGLTTKAGTSAQVPITGIYKANTFSSGALVGISAYDKLVPAQLRSTNVVIINVAQGAKVSTVENRVGLAMKDYLTVRVQTKEQFANSNASSINQLLVVLYGMLGLALVIAVLGIINTLALSVVERRREIGMLRAVGMARAQVRRMIYVESILIALFGALLGMVVGVVIGWALVKTFEPVLTGIHPIIPWGTVVFTLIAAAVVGLLAALWPGIRAARTKPLEAIADV</sequence>
<comment type="subcellular location">
    <subcellularLocation>
        <location evidence="1">Cell membrane</location>
        <topology evidence="1">Multi-pass membrane protein</topology>
    </subcellularLocation>
</comment>
<dbReference type="PANTHER" id="PTHR30572:SF4">
    <property type="entry name" value="ABC TRANSPORTER PERMEASE YTRF"/>
    <property type="match status" value="1"/>
</dbReference>
<feature type="transmembrane region" description="Helical" evidence="7">
    <location>
        <begin position="417"/>
        <end position="440"/>
    </location>
</feature>
<keyword evidence="5 7" id="KW-0472">Membrane</keyword>
<dbReference type="PANTHER" id="PTHR30572">
    <property type="entry name" value="MEMBRANE COMPONENT OF TRANSPORTER-RELATED"/>
    <property type="match status" value="1"/>
</dbReference>
<dbReference type="InterPro" id="IPR025857">
    <property type="entry name" value="MacB_PCD"/>
</dbReference>
<keyword evidence="4 7" id="KW-1133">Transmembrane helix</keyword>
<dbReference type="RefSeq" id="WP_123271774.1">
    <property type="nucleotide sequence ID" value="NZ_RJJQ01000012.1"/>
</dbReference>
<evidence type="ECO:0000256" key="6">
    <source>
        <dbReference type="ARBA" id="ARBA00038076"/>
    </source>
</evidence>
<evidence type="ECO:0000256" key="7">
    <source>
        <dbReference type="SAM" id="Phobius"/>
    </source>
</evidence>
<evidence type="ECO:0000313" key="10">
    <source>
        <dbReference type="EMBL" id="RNI21057.1"/>
    </source>
</evidence>
<dbReference type="Proteomes" id="UP000271678">
    <property type="component" value="Unassembled WGS sequence"/>
</dbReference>
<evidence type="ECO:0000313" key="11">
    <source>
        <dbReference type="Proteomes" id="UP000271678"/>
    </source>
</evidence>
<dbReference type="Pfam" id="PF02687">
    <property type="entry name" value="FtsX"/>
    <property type="match status" value="2"/>
</dbReference>
<proteinExistence type="inferred from homology"/>
<feature type="domain" description="MacB-like periplasmic core" evidence="9">
    <location>
        <begin position="502"/>
        <end position="698"/>
    </location>
</feature>
<feature type="domain" description="ABC3 transporter permease C-terminal" evidence="8">
    <location>
        <begin position="734"/>
        <end position="851"/>
    </location>
</feature>
<evidence type="ECO:0000259" key="9">
    <source>
        <dbReference type="Pfam" id="PF12704"/>
    </source>
</evidence>
<feature type="transmembrane region" description="Helical" evidence="7">
    <location>
        <begin position="369"/>
        <end position="392"/>
    </location>
</feature>
<evidence type="ECO:0000256" key="3">
    <source>
        <dbReference type="ARBA" id="ARBA00022692"/>
    </source>
</evidence>
<organism evidence="10 11">
    <name type="scientific">Flexivirga caeni</name>
    <dbReference type="NCBI Taxonomy" id="2294115"/>
    <lineage>
        <taxon>Bacteria</taxon>
        <taxon>Bacillati</taxon>
        <taxon>Actinomycetota</taxon>
        <taxon>Actinomycetes</taxon>
        <taxon>Micrococcales</taxon>
        <taxon>Dermacoccaceae</taxon>
        <taxon>Flexivirga</taxon>
    </lineage>
</organism>
<keyword evidence="11" id="KW-1185">Reference proteome</keyword>
<evidence type="ECO:0000256" key="5">
    <source>
        <dbReference type="ARBA" id="ARBA00023136"/>
    </source>
</evidence>
<feature type="domain" description="MacB-like periplasmic core" evidence="9">
    <location>
        <begin position="21"/>
        <end position="247"/>
    </location>
</feature>
<protein>
    <submittedName>
        <fullName evidence="10">ABC transporter permease</fullName>
    </submittedName>
</protein>
<dbReference type="Pfam" id="PF12704">
    <property type="entry name" value="MacB_PCD"/>
    <property type="match status" value="2"/>
</dbReference>
<keyword evidence="3 7" id="KW-0812">Transmembrane</keyword>
<feature type="transmembrane region" description="Helical" evidence="7">
    <location>
        <begin position="778"/>
        <end position="805"/>
    </location>
</feature>
<gene>
    <name evidence="10" type="ORF">EFY87_12270</name>
</gene>
<dbReference type="InterPro" id="IPR050250">
    <property type="entry name" value="Macrolide_Exporter_MacB"/>
</dbReference>
<feature type="transmembrane region" description="Helical" evidence="7">
    <location>
        <begin position="502"/>
        <end position="522"/>
    </location>
</feature>
<comment type="similarity">
    <text evidence="6">Belongs to the ABC-4 integral membrane protein family.</text>
</comment>
<dbReference type="EMBL" id="RJJQ01000012">
    <property type="protein sequence ID" value="RNI21057.1"/>
    <property type="molecule type" value="Genomic_DNA"/>
</dbReference>
<dbReference type="OrthoDB" id="9780560at2"/>
<dbReference type="InterPro" id="IPR003838">
    <property type="entry name" value="ABC3_permease_C"/>
</dbReference>
<keyword evidence="2" id="KW-1003">Cell membrane</keyword>
<dbReference type="GO" id="GO:0005886">
    <property type="term" value="C:plasma membrane"/>
    <property type="evidence" value="ECO:0007669"/>
    <property type="project" value="UniProtKB-SubCell"/>
</dbReference>
<dbReference type="AlphaFoldDB" id="A0A3M9M769"/>
<feature type="transmembrane region" description="Helical" evidence="7">
    <location>
        <begin position="326"/>
        <end position="349"/>
    </location>
</feature>
<feature type="transmembrane region" description="Helical" evidence="7">
    <location>
        <begin position="446"/>
        <end position="466"/>
    </location>
</feature>
<dbReference type="GO" id="GO:0022857">
    <property type="term" value="F:transmembrane transporter activity"/>
    <property type="evidence" value="ECO:0007669"/>
    <property type="project" value="TreeGrafter"/>
</dbReference>
<feature type="domain" description="ABC3 transporter permease C-terminal" evidence="8">
    <location>
        <begin position="281"/>
        <end position="402"/>
    </location>
</feature>
<feature type="transmembrane region" description="Helical" evidence="7">
    <location>
        <begin position="729"/>
        <end position="755"/>
    </location>
</feature>
<evidence type="ECO:0000259" key="8">
    <source>
        <dbReference type="Pfam" id="PF02687"/>
    </source>
</evidence>
<name>A0A3M9M769_9MICO</name>
<evidence type="ECO:0000256" key="2">
    <source>
        <dbReference type="ARBA" id="ARBA00022475"/>
    </source>
</evidence>
<feature type="transmembrane region" description="Helical" evidence="7">
    <location>
        <begin position="817"/>
        <end position="841"/>
    </location>
</feature>
<feature type="transmembrane region" description="Helical" evidence="7">
    <location>
        <begin position="274"/>
        <end position="295"/>
    </location>
</feature>
<reference evidence="10 11" key="1">
    <citation type="submission" date="2018-11" db="EMBL/GenBank/DDBJ databases">
        <title>Draft genome of Simplicispira Flexivirga sp. BO-16.</title>
        <authorList>
            <person name="Im W.T."/>
        </authorList>
    </citation>
    <scope>NUCLEOTIDE SEQUENCE [LARGE SCALE GENOMIC DNA]</scope>
    <source>
        <strain evidence="10 11">BO-16</strain>
    </source>
</reference>